<evidence type="ECO:0000256" key="4">
    <source>
        <dbReference type="ARBA" id="ARBA00022833"/>
    </source>
</evidence>
<dbReference type="Pfam" id="PF00642">
    <property type="entry name" value="zf-CCCH"/>
    <property type="match status" value="2"/>
</dbReference>
<dbReference type="GO" id="GO:0003729">
    <property type="term" value="F:mRNA binding"/>
    <property type="evidence" value="ECO:0007669"/>
    <property type="project" value="InterPro"/>
</dbReference>
<keyword evidence="1 5" id="KW-0479">Metal-binding</keyword>
<protein>
    <recommendedName>
        <fullName evidence="6">C3H1-type domain-containing protein</fullName>
    </recommendedName>
</protein>
<dbReference type="GO" id="GO:0008270">
    <property type="term" value="F:zinc ion binding"/>
    <property type="evidence" value="ECO:0007669"/>
    <property type="project" value="UniProtKB-KW"/>
</dbReference>
<organism evidence="7 8">
    <name type="scientific">Absidia repens</name>
    <dbReference type="NCBI Taxonomy" id="90262"/>
    <lineage>
        <taxon>Eukaryota</taxon>
        <taxon>Fungi</taxon>
        <taxon>Fungi incertae sedis</taxon>
        <taxon>Mucoromycota</taxon>
        <taxon>Mucoromycotina</taxon>
        <taxon>Mucoromycetes</taxon>
        <taxon>Mucorales</taxon>
        <taxon>Cunninghamellaceae</taxon>
        <taxon>Absidia</taxon>
    </lineage>
</organism>
<keyword evidence="3 5" id="KW-0863">Zinc-finger</keyword>
<dbReference type="PROSITE" id="PS50103">
    <property type="entry name" value="ZF_C3H1"/>
    <property type="match status" value="2"/>
</dbReference>
<evidence type="ECO:0000313" key="7">
    <source>
        <dbReference type="EMBL" id="ORZ22231.1"/>
    </source>
</evidence>
<dbReference type="Proteomes" id="UP000193560">
    <property type="component" value="Unassembled WGS sequence"/>
</dbReference>
<dbReference type="FunFam" id="4.10.1000.10:FF:000001">
    <property type="entry name" value="zinc finger CCCH domain-containing protein 15-like"/>
    <property type="match status" value="1"/>
</dbReference>
<evidence type="ECO:0000259" key="6">
    <source>
        <dbReference type="PROSITE" id="PS50103"/>
    </source>
</evidence>
<name>A0A1X2IVJ1_9FUNG</name>
<dbReference type="InterPro" id="IPR000571">
    <property type="entry name" value="Znf_CCCH"/>
</dbReference>
<feature type="non-terminal residue" evidence="7">
    <location>
        <position position="93"/>
    </location>
</feature>
<dbReference type="InterPro" id="IPR045877">
    <property type="entry name" value="ZFP36-like"/>
</dbReference>
<accession>A0A1X2IVJ1</accession>
<keyword evidence="8" id="KW-1185">Reference proteome</keyword>
<dbReference type="OrthoDB" id="410307at2759"/>
<dbReference type="AlphaFoldDB" id="A0A1X2IVJ1"/>
<comment type="caution">
    <text evidence="7">The sequence shown here is derived from an EMBL/GenBank/DDBJ whole genome shotgun (WGS) entry which is preliminary data.</text>
</comment>
<reference evidence="7 8" key="1">
    <citation type="submission" date="2016-07" db="EMBL/GenBank/DDBJ databases">
        <title>Pervasive Adenine N6-methylation of Active Genes in Fungi.</title>
        <authorList>
            <consortium name="DOE Joint Genome Institute"/>
            <person name="Mondo S.J."/>
            <person name="Dannebaum R.O."/>
            <person name="Kuo R.C."/>
            <person name="Labutti K."/>
            <person name="Haridas S."/>
            <person name="Kuo A."/>
            <person name="Salamov A."/>
            <person name="Ahrendt S.R."/>
            <person name="Lipzen A."/>
            <person name="Sullivan W."/>
            <person name="Andreopoulos W.B."/>
            <person name="Clum A."/>
            <person name="Lindquist E."/>
            <person name="Daum C."/>
            <person name="Ramamoorthy G.K."/>
            <person name="Gryganskyi A."/>
            <person name="Culley D."/>
            <person name="Magnuson J.K."/>
            <person name="James T.Y."/>
            <person name="O'Malley M.A."/>
            <person name="Stajich J.E."/>
            <person name="Spatafora J.W."/>
            <person name="Visel A."/>
            <person name="Grigoriev I.V."/>
        </authorList>
    </citation>
    <scope>NUCLEOTIDE SEQUENCE [LARGE SCALE GENOMIC DNA]</scope>
    <source>
        <strain evidence="7 8">NRRL 1336</strain>
    </source>
</reference>
<feature type="domain" description="C3H1-type" evidence="6">
    <location>
        <begin position="24"/>
        <end position="52"/>
    </location>
</feature>
<dbReference type="PANTHER" id="PTHR12547:SF18">
    <property type="entry name" value="PROTEIN TIS11"/>
    <property type="match status" value="1"/>
</dbReference>
<evidence type="ECO:0000256" key="2">
    <source>
        <dbReference type="ARBA" id="ARBA00022737"/>
    </source>
</evidence>
<dbReference type="EMBL" id="MCGE01000004">
    <property type="protein sequence ID" value="ORZ22231.1"/>
    <property type="molecule type" value="Genomic_DNA"/>
</dbReference>
<evidence type="ECO:0000313" key="8">
    <source>
        <dbReference type="Proteomes" id="UP000193560"/>
    </source>
</evidence>
<evidence type="ECO:0000256" key="1">
    <source>
        <dbReference type="ARBA" id="ARBA00022723"/>
    </source>
</evidence>
<dbReference type="PANTHER" id="PTHR12547">
    <property type="entry name" value="CCCH ZINC FINGER/TIS11-RELATED"/>
    <property type="match status" value="1"/>
</dbReference>
<evidence type="ECO:0000256" key="3">
    <source>
        <dbReference type="ARBA" id="ARBA00022771"/>
    </source>
</evidence>
<evidence type="ECO:0000256" key="5">
    <source>
        <dbReference type="PROSITE-ProRule" id="PRU00723"/>
    </source>
</evidence>
<dbReference type="SUPFAM" id="SSF90229">
    <property type="entry name" value="CCCH zinc finger"/>
    <property type="match status" value="2"/>
</dbReference>
<feature type="domain" description="C3H1-type" evidence="6">
    <location>
        <begin position="62"/>
        <end position="90"/>
    </location>
</feature>
<feature type="zinc finger region" description="C3H1-type" evidence="5">
    <location>
        <begin position="62"/>
        <end position="90"/>
    </location>
</feature>
<dbReference type="Gene3D" id="4.10.1000.10">
    <property type="entry name" value="Zinc finger, CCCH-type"/>
    <property type="match status" value="2"/>
</dbReference>
<keyword evidence="2" id="KW-0677">Repeat</keyword>
<dbReference type="SMART" id="SM00356">
    <property type="entry name" value="ZnF_C3H1"/>
    <property type="match status" value="2"/>
</dbReference>
<dbReference type="STRING" id="90262.A0A1X2IVJ1"/>
<gene>
    <name evidence="7" type="ORF">BCR42DRAFT_319557</name>
</gene>
<proteinExistence type="predicted"/>
<sequence length="93" mass="10867">MTTSPVEGTISQETSCVKTKQSQLYKTEYCRNWIELGECRYGKKCQYAHGEAELRKVTRHSRYKTQICRAYHTEGACLYGNRCTFIHDFDDLT</sequence>
<keyword evidence="4 5" id="KW-0862">Zinc</keyword>
<feature type="zinc finger region" description="C3H1-type" evidence="5">
    <location>
        <begin position="24"/>
        <end position="52"/>
    </location>
</feature>
<dbReference type="InterPro" id="IPR036855">
    <property type="entry name" value="Znf_CCCH_sf"/>
</dbReference>